<organism evidence="3 4">
    <name type="scientific">Streptococcus anginosus</name>
    <dbReference type="NCBI Taxonomy" id="1328"/>
    <lineage>
        <taxon>Bacteria</taxon>
        <taxon>Bacillati</taxon>
        <taxon>Bacillota</taxon>
        <taxon>Bacilli</taxon>
        <taxon>Lactobacillales</taxon>
        <taxon>Streptococcaceae</taxon>
        <taxon>Streptococcus</taxon>
        <taxon>Streptococcus anginosus group</taxon>
    </lineage>
</organism>
<dbReference type="EMBL" id="JAHZQR010000011">
    <property type="protein sequence ID" value="MBZ2156361.1"/>
    <property type="molecule type" value="Genomic_DNA"/>
</dbReference>
<evidence type="ECO:0000313" key="2">
    <source>
        <dbReference type="EMBL" id="MBZ2156361.1"/>
    </source>
</evidence>
<keyword evidence="1" id="KW-0812">Transmembrane</keyword>
<comment type="caution">
    <text evidence="3">The sequence shown here is derived from an EMBL/GenBank/DDBJ whole genome shotgun (WGS) entry which is preliminary data.</text>
</comment>
<dbReference type="Pfam" id="PF13268">
    <property type="entry name" value="DUF4059"/>
    <property type="match status" value="1"/>
</dbReference>
<accession>A0A2T0GA45</accession>
<evidence type="ECO:0000256" key="1">
    <source>
        <dbReference type="SAM" id="Phobius"/>
    </source>
</evidence>
<dbReference type="RefSeq" id="WP_106101163.1">
    <property type="nucleotide sequence ID" value="NZ_CP088916.1"/>
</dbReference>
<dbReference type="AlphaFoldDB" id="A0A2T0GA45"/>
<dbReference type="EMBL" id="PVSZ01000001">
    <property type="protein sequence ID" value="PRT72918.1"/>
    <property type="molecule type" value="Genomic_DNA"/>
</dbReference>
<keyword evidence="1" id="KW-1133">Transmembrane helix</keyword>
<feature type="transmembrane region" description="Helical" evidence="1">
    <location>
        <begin position="6"/>
        <end position="30"/>
    </location>
</feature>
<name>A0A2T0GA45_STRAP</name>
<gene>
    <name evidence="3" type="ORF">C6A27_00240</name>
    <name evidence="2" type="ORF">K1I51_07005</name>
</gene>
<reference evidence="3 4" key="1">
    <citation type="journal article" date="1993" name="J. Dent. Res.">
        <title>The isolation and characterization of milleri group streptococci from dental periapical abscesses.</title>
        <authorList>
            <person name="Fisher L.E."/>
            <person name="Russell R.R."/>
        </authorList>
    </citation>
    <scope>NUCLEOTIDE SEQUENCE [LARGE SCALE GENOMIC DNA]</scope>
    <source>
        <strain evidence="3 4">OUP21</strain>
    </source>
</reference>
<dbReference type="Proteomes" id="UP000238573">
    <property type="component" value="Unassembled WGS sequence"/>
</dbReference>
<dbReference type="InterPro" id="IPR025134">
    <property type="entry name" value="DUF4059"/>
</dbReference>
<protein>
    <submittedName>
        <fullName evidence="3">DUF4059 domain-containing protein</fullName>
    </submittedName>
    <submittedName>
        <fullName evidence="2">DUF4059 family protein</fullName>
    </submittedName>
</protein>
<proteinExistence type="predicted"/>
<feature type="transmembrane region" description="Helical" evidence="1">
    <location>
        <begin position="51"/>
        <end position="72"/>
    </location>
</feature>
<keyword evidence="1" id="KW-0472">Membrane</keyword>
<reference evidence="3" key="2">
    <citation type="submission" date="2018-03" db="EMBL/GenBank/DDBJ databases">
        <authorList>
            <person name="Keele B.F."/>
        </authorList>
    </citation>
    <scope>NUCLEOTIDE SEQUENCE</scope>
    <source>
        <strain evidence="3">OUP21</strain>
    </source>
</reference>
<sequence>MLSRVFLLYLESLLITALLVGSFLGLWIGLRAVRRVDKTIKERQAHLYDMLLIAVMTIPILSFAMMGILLILKA</sequence>
<reference evidence="2" key="3">
    <citation type="submission" date="2021-07" db="EMBL/GenBank/DDBJ databases">
        <title>Occurrence of streptococci in the human mouth that bind to a non-human glycan.</title>
        <authorList>
            <person name="Cross B."/>
            <person name="Thamadilok S."/>
            <person name="Bensing B."/>
            <person name="Sasmal A."/>
            <person name="Khedri Z."/>
            <person name="Deng L."/>
            <person name="Yu H."/>
            <person name="Mehta A."/>
            <person name="Aluvathingal J."/>
            <person name="Nadendla S."/>
            <person name="Vickerman M."/>
            <person name="Chen X."/>
            <person name="Dewhirst F."/>
            <person name="Gill A."/>
            <person name="Lettrichova I."/>
            <person name="Diaz S."/>
            <person name="Gill S."/>
            <person name="Tettelin H."/>
            <person name="Iverson T."/>
            <person name="Sullam P."/>
            <person name="Varki A."/>
            <person name="Ruhl S."/>
        </authorList>
    </citation>
    <scope>NUCLEOTIDE SEQUENCE</scope>
    <source>
        <strain evidence="2">SK81</strain>
    </source>
</reference>
<evidence type="ECO:0000313" key="3">
    <source>
        <dbReference type="EMBL" id="PRT72918.1"/>
    </source>
</evidence>
<evidence type="ECO:0000313" key="4">
    <source>
        <dbReference type="Proteomes" id="UP000238573"/>
    </source>
</evidence>
<dbReference type="Proteomes" id="UP001198057">
    <property type="component" value="Unassembled WGS sequence"/>
</dbReference>